<evidence type="ECO:0000313" key="2">
    <source>
        <dbReference type="EMBL" id="HGL49704.1"/>
    </source>
</evidence>
<dbReference type="PANTHER" id="PTHR33303:SF2">
    <property type="entry name" value="COA-BINDING DOMAIN-CONTAINING PROTEIN"/>
    <property type="match status" value="1"/>
</dbReference>
<dbReference type="InterPro" id="IPR003781">
    <property type="entry name" value="CoA-bd"/>
</dbReference>
<dbReference type="SMART" id="SM00881">
    <property type="entry name" value="CoA_binding"/>
    <property type="match status" value="1"/>
</dbReference>
<dbReference type="EMBL" id="DTAB01000332">
    <property type="protein sequence ID" value="HGN85676.1"/>
    <property type="molecule type" value="Genomic_DNA"/>
</dbReference>
<name>A0A7V4A169_9DEIN</name>
<dbReference type="Gene3D" id="3.40.50.720">
    <property type="entry name" value="NAD(P)-binding Rossmann-like Domain"/>
    <property type="match status" value="1"/>
</dbReference>
<organism evidence="2">
    <name type="scientific">Thermus tengchongensis</name>
    <dbReference type="NCBI Taxonomy" id="1214928"/>
    <lineage>
        <taxon>Bacteria</taxon>
        <taxon>Thermotogati</taxon>
        <taxon>Deinococcota</taxon>
        <taxon>Deinococci</taxon>
        <taxon>Thermales</taxon>
        <taxon>Thermaceae</taxon>
        <taxon>Thermus</taxon>
    </lineage>
</organism>
<sequence length="136" mass="15408">MTDAELKAYLERARTIAVLGAHKDPLRPAHYVPKYLFEQGYRLLPVNPRFRGEELFGTKVVGSLGEILEPVDILDVFRPPEALMGHLEEVLALRPGMVWLQSGIRHPAFEAALRQAGLLVVADRCLMVEYRRLFSL</sequence>
<evidence type="ECO:0000259" key="1">
    <source>
        <dbReference type="SMART" id="SM00881"/>
    </source>
</evidence>
<comment type="caution">
    <text evidence="2">The sequence shown here is derived from an EMBL/GenBank/DDBJ whole genome shotgun (WGS) entry which is preliminary data.</text>
</comment>
<dbReference type="Pfam" id="PF13380">
    <property type="entry name" value="CoA_binding_2"/>
    <property type="match status" value="1"/>
</dbReference>
<dbReference type="PANTHER" id="PTHR33303">
    <property type="entry name" value="CYTOPLASMIC PROTEIN-RELATED"/>
    <property type="match status" value="1"/>
</dbReference>
<dbReference type="AlphaFoldDB" id="A0A7V4A169"/>
<evidence type="ECO:0000313" key="3">
    <source>
        <dbReference type="EMBL" id="HGN85676.1"/>
    </source>
</evidence>
<proteinExistence type="predicted"/>
<dbReference type="SUPFAM" id="SSF51735">
    <property type="entry name" value="NAD(P)-binding Rossmann-fold domains"/>
    <property type="match status" value="1"/>
</dbReference>
<protein>
    <submittedName>
        <fullName evidence="2">CoA-binding protein</fullName>
    </submittedName>
</protein>
<dbReference type="EMBL" id="DTCX01000216">
    <property type="protein sequence ID" value="HGL49704.1"/>
    <property type="molecule type" value="Genomic_DNA"/>
</dbReference>
<dbReference type="InterPro" id="IPR036291">
    <property type="entry name" value="NAD(P)-bd_dom_sf"/>
</dbReference>
<accession>A0A7V4A169</accession>
<reference evidence="2" key="1">
    <citation type="journal article" date="2020" name="mSystems">
        <title>Genome- and Community-Level Interaction Insights into Carbon Utilization and Element Cycling Functions of Hydrothermarchaeota in Hydrothermal Sediment.</title>
        <authorList>
            <person name="Zhou Z."/>
            <person name="Liu Y."/>
            <person name="Xu W."/>
            <person name="Pan J."/>
            <person name="Luo Z.H."/>
            <person name="Li M."/>
        </authorList>
    </citation>
    <scope>NUCLEOTIDE SEQUENCE [LARGE SCALE GENOMIC DNA]</scope>
    <source>
        <strain evidence="3">SpSt-611</strain>
        <strain evidence="2">SpSt-679</strain>
    </source>
</reference>
<feature type="domain" description="CoA-binding" evidence="1">
    <location>
        <begin position="10"/>
        <end position="104"/>
    </location>
</feature>
<gene>
    <name evidence="3" type="ORF">ENT80_05845</name>
    <name evidence="2" type="ORF">ENU54_03750</name>
</gene>